<reference evidence="1" key="2">
    <citation type="submission" date="2024-10" db="UniProtKB">
        <authorList>
            <consortium name="EnsemblProtists"/>
        </authorList>
    </citation>
    <scope>IDENTIFICATION</scope>
</reference>
<organism evidence="1 2">
    <name type="scientific">Emiliania huxleyi (strain CCMP1516)</name>
    <dbReference type="NCBI Taxonomy" id="280463"/>
    <lineage>
        <taxon>Eukaryota</taxon>
        <taxon>Haptista</taxon>
        <taxon>Haptophyta</taxon>
        <taxon>Prymnesiophyceae</taxon>
        <taxon>Isochrysidales</taxon>
        <taxon>Noelaerhabdaceae</taxon>
        <taxon>Emiliania</taxon>
    </lineage>
</organism>
<name>A0A0D3IZ20_EMIH1</name>
<dbReference type="EnsemblProtists" id="EOD16505">
    <property type="protein sequence ID" value="EOD16505"/>
    <property type="gene ID" value="EMIHUDRAFT_245051"/>
</dbReference>
<evidence type="ECO:0000313" key="2">
    <source>
        <dbReference type="Proteomes" id="UP000013827"/>
    </source>
</evidence>
<protein>
    <recommendedName>
        <fullName evidence="3">Peroxisomal membrane protein PEX16</fullName>
    </recommendedName>
</protein>
<dbReference type="HOGENOM" id="CLU_1368464_0_0_1"/>
<dbReference type="GeneID" id="17262654"/>
<dbReference type="PaxDb" id="2903-EOD16505"/>
<reference evidence="2" key="1">
    <citation type="journal article" date="2013" name="Nature">
        <title>Pan genome of the phytoplankton Emiliania underpins its global distribution.</title>
        <authorList>
            <person name="Read B.A."/>
            <person name="Kegel J."/>
            <person name="Klute M.J."/>
            <person name="Kuo A."/>
            <person name="Lefebvre S.C."/>
            <person name="Maumus F."/>
            <person name="Mayer C."/>
            <person name="Miller J."/>
            <person name="Monier A."/>
            <person name="Salamov A."/>
            <person name="Young J."/>
            <person name="Aguilar M."/>
            <person name="Claverie J.M."/>
            <person name="Frickenhaus S."/>
            <person name="Gonzalez K."/>
            <person name="Herman E.K."/>
            <person name="Lin Y.C."/>
            <person name="Napier J."/>
            <person name="Ogata H."/>
            <person name="Sarno A.F."/>
            <person name="Shmutz J."/>
            <person name="Schroeder D."/>
            <person name="de Vargas C."/>
            <person name="Verret F."/>
            <person name="von Dassow P."/>
            <person name="Valentin K."/>
            <person name="Van de Peer Y."/>
            <person name="Wheeler G."/>
            <person name="Dacks J.B."/>
            <person name="Delwiche C.F."/>
            <person name="Dyhrman S.T."/>
            <person name="Glockner G."/>
            <person name="John U."/>
            <person name="Richards T."/>
            <person name="Worden A.Z."/>
            <person name="Zhang X."/>
            <person name="Grigoriev I.V."/>
            <person name="Allen A.E."/>
            <person name="Bidle K."/>
            <person name="Borodovsky M."/>
            <person name="Bowler C."/>
            <person name="Brownlee C."/>
            <person name="Cock J.M."/>
            <person name="Elias M."/>
            <person name="Gladyshev V.N."/>
            <person name="Groth M."/>
            <person name="Guda C."/>
            <person name="Hadaegh A."/>
            <person name="Iglesias-Rodriguez M.D."/>
            <person name="Jenkins J."/>
            <person name="Jones B.M."/>
            <person name="Lawson T."/>
            <person name="Leese F."/>
            <person name="Lindquist E."/>
            <person name="Lobanov A."/>
            <person name="Lomsadze A."/>
            <person name="Malik S.B."/>
            <person name="Marsh M.E."/>
            <person name="Mackinder L."/>
            <person name="Mock T."/>
            <person name="Mueller-Roeber B."/>
            <person name="Pagarete A."/>
            <person name="Parker M."/>
            <person name="Probert I."/>
            <person name="Quesneville H."/>
            <person name="Raines C."/>
            <person name="Rensing S.A."/>
            <person name="Riano-Pachon D.M."/>
            <person name="Richier S."/>
            <person name="Rokitta S."/>
            <person name="Shiraiwa Y."/>
            <person name="Soanes D.M."/>
            <person name="van der Giezen M."/>
            <person name="Wahlund T.M."/>
            <person name="Williams B."/>
            <person name="Wilson W."/>
            <person name="Wolfe G."/>
            <person name="Wurch L.L."/>
        </authorList>
    </citation>
    <scope>NUCLEOTIDE SEQUENCE</scope>
</reference>
<dbReference type="KEGG" id="ehx:EMIHUDRAFT_245051"/>
<dbReference type="RefSeq" id="XP_005781943.1">
    <property type="nucleotide sequence ID" value="XM_005781886.1"/>
</dbReference>
<dbReference type="GeneID" id="17274787"/>
<evidence type="ECO:0000313" key="1">
    <source>
        <dbReference type="EnsemblProtists" id="EOD16505"/>
    </source>
</evidence>
<sequence>MLTFAAISSGVAAPLPSRYGVRPRMALEAAAPVLSALEPAVSAVQFRLESIACAAPAAVAVLASRSSSSVASKWGARVFYGDALVYLSRIVYHLQRDFPIACWSELVPLMLQNLLCFVIVRRSRANEPEHGDVDEGAPKPVGAKCWSRPAWARRLSFNIKFSLDIGLLLLATLAMFRLPPRLLPLLCLWSAPLCISSHGT</sequence>
<dbReference type="KEGG" id="ehx:EMIHUDRAFT_233888"/>
<evidence type="ECO:0008006" key="3">
    <source>
        <dbReference type="Google" id="ProtNLM"/>
    </source>
</evidence>
<dbReference type="AlphaFoldDB" id="A0A0D3IZ20"/>
<dbReference type="Proteomes" id="UP000013827">
    <property type="component" value="Unassembled WGS sequence"/>
</dbReference>
<keyword evidence="2" id="KW-1185">Reference proteome</keyword>
<dbReference type="RefSeq" id="XP_005768934.1">
    <property type="nucleotide sequence ID" value="XM_005768877.1"/>
</dbReference>
<proteinExistence type="predicted"/>
<dbReference type="EnsemblProtists" id="EOD29514">
    <property type="protein sequence ID" value="EOD29514"/>
    <property type="gene ID" value="EMIHUDRAFT_233888"/>
</dbReference>
<accession>A0A0D3IZ20</accession>